<evidence type="ECO:0000313" key="1">
    <source>
        <dbReference type="EMBL" id="GES13585.1"/>
    </source>
</evidence>
<sequence>MHNEVTLSGWRFFVEPLPSGVLRIGVGLALRPDRTNITDLDVAAQRRAATIAVMGHRQRAHRVNWARSVRPARQILGY</sequence>
<dbReference type="AlphaFoldDB" id="A0A5M3WVW7"/>
<comment type="caution">
    <text evidence="1">The sequence shown here is derived from an EMBL/GenBank/DDBJ whole genome shotgun (WGS) entry which is preliminary data.</text>
</comment>
<keyword evidence="2" id="KW-1185">Reference proteome</keyword>
<proteinExistence type="predicted"/>
<dbReference type="EMBL" id="BLAE01000048">
    <property type="protein sequence ID" value="GES13585.1"/>
    <property type="molecule type" value="Genomic_DNA"/>
</dbReference>
<organism evidence="1 2">
    <name type="scientific">Acrocarpospora macrocephala</name>
    <dbReference type="NCBI Taxonomy" id="150177"/>
    <lineage>
        <taxon>Bacteria</taxon>
        <taxon>Bacillati</taxon>
        <taxon>Actinomycetota</taxon>
        <taxon>Actinomycetes</taxon>
        <taxon>Streptosporangiales</taxon>
        <taxon>Streptosporangiaceae</taxon>
        <taxon>Acrocarpospora</taxon>
    </lineage>
</organism>
<gene>
    <name evidence="1" type="ORF">Amac_071820</name>
</gene>
<protein>
    <submittedName>
        <fullName evidence="1">Uncharacterized protein</fullName>
    </submittedName>
</protein>
<dbReference type="Proteomes" id="UP000331127">
    <property type="component" value="Unassembled WGS sequence"/>
</dbReference>
<reference evidence="1 2" key="1">
    <citation type="submission" date="2019-10" db="EMBL/GenBank/DDBJ databases">
        <title>Whole genome shotgun sequence of Acrocarpospora macrocephala NBRC 16266.</title>
        <authorList>
            <person name="Ichikawa N."/>
            <person name="Kimura A."/>
            <person name="Kitahashi Y."/>
            <person name="Komaki H."/>
            <person name="Oguchi A."/>
        </authorList>
    </citation>
    <scope>NUCLEOTIDE SEQUENCE [LARGE SCALE GENOMIC DNA]</scope>
    <source>
        <strain evidence="1 2">NBRC 16266</strain>
    </source>
</reference>
<name>A0A5M3WVW7_9ACTN</name>
<accession>A0A5M3WVW7</accession>
<evidence type="ECO:0000313" key="2">
    <source>
        <dbReference type="Proteomes" id="UP000331127"/>
    </source>
</evidence>